<dbReference type="SUPFAM" id="SSF101874">
    <property type="entry name" value="YceI-like"/>
    <property type="match status" value="1"/>
</dbReference>
<keyword evidence="1" id="KW-0732">Signal</keyword>
<dbReference type="PANTHER" id="PTHR34406">
    <property type="entry name" value="PROTEIN YCEI"/>
    <property type="match status" value="1"/>
</dbReference>
<evidence type="ECO:0000313" key="4">
    <source>
        <dbReference type="Proteomes" id="UP000319897"/>
    </source>
</evidence>
<gene>
    <name evidence="3" type="ORF">FJQ54_02540</name>
</gene>
<dbReference type="Pfam" id="PF04264">
    <property type="entry name" value="YceI"/>
    <property type="match status" value="1"/>
</dbReference>
<evidence type="ECO:0000313" key="3">
    <source>
        <dbReference type="EMBL" id="TPE64028.1"/>
    </source>
</evidence>
<dbReference type="AlphaFoldDB" id="A0A501XTQ2"/>
<comment type="caution">
    <text evidence="3">The sequence shown here is derived from an EMBL/GenBank/DDBJ whole genome shotgun (WGS) entry which is preliminary data.</text>
</comment>
<name>A0A501XTQ2_9SPHN</name>
<feature type="signal peptide" evidence="1">
    <location>
        <begin position="1"/>
        <end position="20"/>
    </location>
</feature>
<proteinExistence type="predicted"/>
<dbReference type="Proteomes" id="UP000319897">
    <property type="component" value="Unassembled WGS sequence"/>
</dbReference>
<protein>
    <submittedName>
        <fullName evidence="3">Polyisoprenoid-binding protein</fullName>
    </submittedName>
</protein>
<evidence type="ECO:0000256" key="1">
    <source>
        <dbReference type="SAM" id="SignalP"/>
    </source>
</evidence>
<dbReference type="InterPro" id="IPR007372">
    <property type="entry name" value="Lipid/polyisoprenoid-bd_YceI"/>
</dbReference>
<dbReference type="Gene3D" id="2.40.128.110">
    <property type="entry name" value="Lipid/polyisoprenoid-binding, YceI-like"/>
    <property type="match status" value="1"/>
</dbReference>
<organism evidence="3 4">
    <name type="scientific">Sandaracinobacter neustonicus</name>
    <dbReference type="NCBI Taxonomy" id="1715348"/>
    <lineage>
        <taxon>Bacteria</taxon>
        <taxon>Pseudomonadati</taxon>
        <taxon>Pseudomonadota</taxon>
        <taxon>Alphaproteobacteria</taxon>
        <taxon>Sphingomonadales</taxon>
        <taxon>Sphingosinicellaceae</taxon>
        <taxon>Sandaracinobacter</taxon>
    </lineage>
</organism>
<dbReference type="SMART" id="SM00867">
    <property type="entry name" value="YceI"/>
    <property type="match status" value="1"/>
</dbReference>
<dbReference type="InterPro" id="IPR036761">
    <property type="entry name" value="TTHA0802/YceI-like_sf"/>
</dbReference>
<feature type="domain" description="Lipid/polyisoprenoid-binding YceI-like" evidence="2">
    <location>
        <begin position="29"/>
        <end position="197"/>
    </location>
</feature>
<dbReference type="EMBL" id="VFSU01000011">
    <property type="protein sequence ID" value="TPE64028.1"/>
    <property type="molecule type" value="Genomic_DNA"/>
</dbReference>
<feature type="chain" id="PRO_5021476438" evidence="1">
    <location>
        <begin position="21"/>
        <end position="199"/>
    </location>
</feature>
<evidence type="ECO:0000259" key="2">
    <source>
        <dbReference type="SMART" id="SM00867"/>
    </source>
</evidence>
<dbReference type="OrthoDB" id="9811006at2"/>
<sequence>MLVVAAFAALAPVTPLLAQAAPLSVPAGEYVLEKTHASLTWKINHLGLSYYTARFTGFDATINLDPKVVTNSSVSVTIDPRSVKTDFPFPEKEDFDKVIAEKVLMAGEHPTITFQSTSLKATGKTTGKLTGNLTLMGVTKPVTLDVTLNGAKEHPMRKVPVLGVSATGSFKRSDFGSNFLLGPVGDEITVLIELEFLKK</sequence>
<reference evidence="3 4" key="1">
    <citation type="submission" date="2019-06" db="EMBL/GenBank/DDBJ databases">
        <authorList>
            <person name="Lee I."/>
            <person name="Jang G.I."/>
            <person name="Hwang C.Y."/>
        </authorList>
    </citation>
    <scope>NUCLEOTIDE SEQUENCE [LARGE SCALE GENOMIC DNA]</scope>
    <source>
        <strain evidence="3 4">PAMC 28131</strain>
    </source>
</reference>
<accession>A0A501XTQ2</accession>
<dbReference type="PANTHER" id="PTHR34406:SF1">
    <property type="entry name" value="PROTEIN YCEI"/>
    <property type="match status" value="1"/>
</dbReference>
<keyword evidence="4" id="KW-1185">Reference proteome</keyword>